<dbReference type="EMBL" id="BAABKG010000001">
    <property type="protein sequence ID" value="GAA5143946.1"/>
    <property type="molecule type" value="Genomic_DNA"/>
</dbReference>
<reference evidence="3" key="1">
    <citation type="journal article" date="2019" name="Int. J. Syst. Evol. Microbiol.">
        <title>The Global Catalogue of Microorganisms (GCM) 10K type strain sequencing project: providing services to taxonomists for standard genome sequencing and annotation.</title>
        <authorList>
            <consortium name="The Broad Institute Genomics Platform"/>
            <consortium name="The Broad Institute Genome Sequencing Center for Infectious Disease"/>
            <person name="Wu L."/>
            <person name="Ma J."/>
        </authorList>
    </citation>
    <scope>NUCLEOTIDE SEQUENCE [LARGE SCALE GENOMIC DNA]</scope>
    <source>
        <strain evidence="3">JCM 18459</strain>
    </source>
</reference>
<organism evidence="2 3">
    <name type="scientific">Nocardioides marinquilinus</name>
    <dbReference type="NCBI Taxonomy" id="1210400"/>
    <lineage>
        <taxon>Bacteria</taxon>
        <taxon>Bacillati</taxon>
        <taxon>Actinomycetota</taxon>
        <taxon>Actinomycetes</taxon>
        <taxon>Propionibacteriales</taxon>
        <taxon>Nocardioidaceae</taxon>
        <taxon>Nocardioides</taxon>
    </lineage>
</organism>
<keyword evidence="1" id="KW-0472">Membrane</keyword>
<protein>
    <recommendedName>
        <fullName evidence="4">DUF4333 domain-containing protein</fullName>
    </recommendedName>
</protein>
<proteinExistence type="predicted"/>
<gene>
    <name evidence="2" type="ORF">GCM10023340_10570</name>
</gene>
<name>A0ABP9PBG0_9ACTN</name>
<dbReference type="Proteomes" id="UP001500221">
    <property type="component" value="Unassembled WGS sequence"/>
</dbReference>
<accession>A0ABP9PBG0</accession>
<keyword evidence="3" id="KW-1185">Reference proteome</keyword>
<evidence type="ECO:0000313" key="3">
    <source>
        <dbReference type="Proteomes" id="UP001500221"/>
    </source>
</evidence>
<feature type="transmembrane region" description="Helical" evidence="1">
    <location>
        <begin position="65"/>
        <end position="83"/>
    </location>
</feature>
<evidence type="ECO:0008006" key="4">
    <source>
        <dbReference type="Google" id="ProtNLM"/>
    </source>
</evidence>
<evidence type="ECO:0000256" key="1">
    <source>
        <dbReference type="SAM" id="Phobius"/>
    </source>
</evidence>
<keyword evidence="1" id="KW-0812">Transmembrane</keyword>
<evidence type="ECO:0000313" key="2">
    <source>
        <dbReference type="EMBL" id="GAA5143946.1"/>
    </source>
</evidence>
<keyword evidence="1" id="KW-1133">Transmembrane helix</keyword>
<comment type="caution">
    <text evidence="2">The sequence shown here is derived from an EMBL/GenBank/DDBJ whole genome shotgun (WGS) entry which is preliminary data.</text>
</comment>
<sequence>MIGDHDRNPAPSPCTSNSGLPLPRLTLFNVTTGTVVRAEIGTIALRARQRPRCMILVMAQPRRSWLLGLVVGVVAVAGLAVWLSRPEVPGPRAESTDSSREGWQRLSYDDIRVDVPQSWAFQKSDDCLADVEHWGPPTAATCGERAGVTFQDSSLYDPGAEPGTVVSVQVAGVQSWSGYVIVGGVVVSVTGEDRAIVTEVLESADAPGFQPIG</sequence>